<accession>A0A1H2XAR1</accession>
<keyword evidence="2" id="KW-1185">Reference proteome</keyword>
<dbReference type="RefSeq" id="WP_091739294.1">
    <property type="nucleotide sequence ID" value="NZ_FNNQ01000007.1"/>
</dbReference>
<dbReference type="Proteomes" id="UP000198534">
    <property type="component" value="Unassembled WGS sequence"/>
</dbReference>
<reference evidence="1 2" key="1">
    <citation type="submission" date="2016-10" db="EMBL/GenBank/DDBJ databases">
        <authorList>
            <person name="de Groot N.N."/>
        </authorList>
    </citation>
    <scope>NUCLEOTIDE SEQUENCE [LARGE SCALE GENOMIC DNA]</scope>
    <source>
        <strain evidence="1 2">DSM 45610</strain>
    </source>
</reference>
<dbReference type="EMBL" id="FNNQ01000007">
    <property type="protein sequence ID" value="SDW89895.1"/>
    <property type="molecule type" value="Genomic_DNA"/>
</dbReference>
<sequence length="134" mass="15439">MAFKKPKKPPEEKNIFRIVNKQPVSLEKVLMDQRLSLKSKGLMCLCLITKSDESPFNFAHLIERSNNGRVSVQSSITELKNSGYIQQVVIRRVGKISSYEYLVFEDPSQNPFDPEVWGEIIYVTEEDRECGLLE</sequence>
<protein>
    <recommendedName>
        <fullName evidence="3">Helix-turn-helix domain-containing protein</fullName>
    </recommendedName>
</protein>
<proteinExistence type="predicted"/>
<gene>
    <name evidence="1" type="ORF">SAMN05444487_107144</name>
</gene>
<name>A0A1H2XAR1_9BACL</name>
<evidence type="ECO:0000313" key="2">
    <source>
        <dbReference type="Proteomes" id="UP000198534"/>
    </source>
</evidence>
<evidence type="ECO:0000313" key="1">
    <source>
        <dbReference type="EMBL" id="SDW89895.1"/>
    </source>
</evidence>
<organism evidence="1 2">
    <name type="scientific">Marininema mesophilum</name>
    <dbReference type="NCBI Taxonomy" id="1048340"/>
    <lineage>
        <taxon>Bacteria</taxon>
        <taxon>Bacillati</taxon>
        <taxon>Bacillota</taxon>
        <taxon>Bacilli</taxon>
        <taxon>Bacillales</taxon>
        <taxon>Thermoactinomycetaceae</taxon>
        <taxon>Marininema</taxon>
    </lineage>
</organism>
<evidence type="ECO:0008006" key="3">
    <source>
        <dbReference type="Google" id="ProtNLM"/>
    </source>
</evidence>
<dbReference type="AlphaFoldDB" id="A0A1H2XAR1"/>